<dbReference type="AlphaFoldDB" id="A0A3G9GGT0"/>
<accession>A0A3G9GGT0</accession>
<dbReference type="InterPro" id="IPR029033">
    <property type="entry name" value="His_PPase_superfam"/>
</dbReference>
<evidence type="ECO:0000313" key="1">
    <source>
        <dbReference type="EMBL" id="BBF86685.1"/>
    </source>
</evidence>
<gene>
    <name evidence="1" type="ORF">DLM_3087</name>
</gene>
<dbReference type="Gene3D" id="3.40.50.1240">
    <property type="entry name" value="Phosphoglycerate mutase-like"/>
    <property type="match status" value="1"/>
</dbReference>
<reference evidence="2" key="1">
    <citation type="journal article" date="2017" name="Biotechnol. Biofuels">
        <title>Evaluation of environmental bacterial communities as a factor affecting the growth of duckweed Lemna minor.</title>
        <authorList>
            <person name="Ishizawa H."/>
            <person name="Kuroda M."/>
            <person name="Morikawa M."/>
            <person name="Ike M."/>
        </authorList>
    </citation>
    <scope>NUCLEOTIDE SEQUENCE [LARGE SCALE GENOMIC DNA]</scope>
    <source>
        <strain evidence="2">H3</strain>
    </source>
</reference>
<dbReference type="STRING" id="332411.VI06_15010"/>
<dbReference type="KEGG" id="amah:DLM_3087"/>
<evidence type="ECO:0000313" key="2">
    <source>
        <dbReference type="Proteomes" id="UP000198290"/>
    </source>
</evidence>
<organism evidence="1 2">
    <name type="scientific">Aquitalea magnusonii</name>
    <dbReference type="NCBI Taxonomy" id="332411"/>
    <lineage>
        <taxon>Bacteria</taxon>
        <taxon>Pseudomonadati</taxon>
        <taxon>Pseudomonadota</taxon>
        <taxon>Betaproteobacteria</taxon>
        <taxon>Neisseriales</taxon>
        <taxon>Chromobacteriaceae</taxon>
        <taxon>Aquitalea</taxon>
    </lineage>
</organism>
<keyword evidence="2" id="KW-1185">Reference proteome</keyword>
<dbReference type="OrthoDB" id="9814783at2"/>
<dbReference type="SUPFAM" id="SSF53254">
    <property type="entry name" value="Phosphoglycerate mutase-like"/>
    <property type="match status" value="1"/>
</dbReference>
<dbReference type="CDD" id="cd07067">
    <property type="entry name" value="HP_PGM_like"/>
    <property type="match status" value="1"/>
</dbReference>
<protein>
    <submittedName>
        <fullName evidence="1">Phosphohistidine phosphatase SixA</fullName>
    </submittedName>
</protein>
<dbReference type="Proteomes" id="UP000198290">
    <property type="component" value="Chromosome"/>
</dbReference>
<sequence length="154" mass="17503">MDLILWRHAEAEEGSDDLARALTRRGQQQASQMAAWLRDRLPRDFILLASEAKRSQQTAALLSKRYTVLPELNPDASIEAVMQAVNWPEAGKTIVLVGHQPYIGRLSAQLLGEQPLLWSVKKGAVWWLSHRTRHDLEQVRLKVMMTPSMLTPNE</sequence>
<reference evidence="2" key="3">
    <citation type="journal article" date="2017" name="Plant Physiol. Biochem.">
        <title>Differential oxidative and antioxidative response of duckweed Lemna minor toward plant growth promoting/inhibiting bacteria.</title>
        <authorList>
            <person name="Ishizawa H."/>
            <person name="Kuroda M."/>
            <person name="Morikawa M."/>
            <person name="Ike M."/>
        </authorList>
    </citation>
    <scope>NUCLEOTIDE SEQUENCE [LARGE SCALE GENOMIC DNA]</scope>
    <source>
        <strain evidence="2">H3</strain>
    </source>
</reference>
<dbReference type="InterPro" id="IPR013078">
    <property type="entry name" value="His_Pase_superF_clade-1"/>
</dbReference>
<name>A0A3G9GGT0_9NEIS</name>
<reference evidence="1 2" key="2">
    <citation type="journal article" date="2017" name="Genome Announc.">
        <title>Draft genome sequence of Aquitalea magnusonii strain H3, a plant growth-promoting bacterium of duckweed Lemna minor.</title>
        <authorList>
            <person name="Ishizawa H."/>
            <person name="Kuroda M."/>
            <person name="Ike M."/>
        </authorList>
    </citation>
    <scope>NUCLEOTIDE SEQUENCE [LARGE SCALE GENOMIC DNA]</scope>
    <source>
        <strain evidence="1 2">H3</strain>
    </source>
</reference>
<dbReference type="SMART" id="SM00855">
    <property type="entry name" value="PGAM"/>
    <property type="match status" value="1"/>
</dbReference>
<dbReference type="EMBL" id="AP018823">
    <property type="protein sequence ID" value="BBF86685.1"/>
    <property type="molecule type" value="Genomic_DNA"/>
</dbReference>
<dbReference type="Pfam" id="PF00300">
    <property type="entry name" value="His_Phos_1"/>
    <property type="match status" value="1"/>
</dbReference>
<proteinExistence type="predicted"/>